<feature type="region of interest" description="Disordered" evidence="5">
    <location>
        <begin position="33"/>
        <end position="67"/>
    </location>
</feature>
<organism evidence="8 9">
    <name type="scientific">Vermiconidia calcicola</name>
    <dbReference type="NCBI Taxonomy" id="1690605"/>
    <lineage>
        <taxon>Eukaryota</taxon>
        <taxon>Fungi</taxon>
        <taxon>Dikarya</taxon>
        <taxon>Ascomycota</taxon>
        <taxon>Pezizomycotina</taxon>
        <taxon>Dothideomycetes</taxon>
        <taxon>Dothideomycetidae</taxon>
        <taxon>Mycosphaerellales</taxon>
        <taxon>Extremaceae</taxon>
        <taxon>Vermiconidia</taxon>
    </lineage>
</organism>
<dbReference type="GO" id="GO:0005886">
    <property type="term" value="C:plasma membrane"/>
    <property type="evidence" value="ECO:0007669"/>
    <property type="project" value="TreeGrafter"/>
</dbReference>
<comment type="subcellular location">
    <subcellularLocation>
        <location evidence="1">Membrane</location>
        <topology evidence="1">Multi-pass membrane protein</topology>
    </subcellularLocation>
</comment>
<name>A0AAV9Q3V1_9PEZI</name>
<dbReference type="CDD" id="cd17502">
    <property type="entry name" value="MFS_Azr1_MDR_like"/>
    <property type="match status" value="1"/>
</dbReference>
<dbReference type="Pfam" id="PF07690">
    <property type="entry name" value="MFS_1"/>
    <property type="match status" value="1"/>
</dbReference>
<feature type="compositionally biased region" description="Polar residues" evidence="5">
    <location>
        <begin position="109"/>
        <end position="141"/>
    </location>
</feature>
<dbReference type="Proteomes" id="UP001345827">
    <property type="component" value="Unassembled WGS sequence"/>
</dbReference>
<feature type="transmembrane region" description="Helical" evidence="6">
    <location>
        <begin position="583"/>
        <end position="601"/>
    </location>
</feature>
<evidence type="ECO:0000313" key="8">
    <source>
        <dbReference type="EMBL" id="KAK5533001.1"/>
    </source>
</evidence>
<feature type="transmembrane region" description="Helical" evidence="6">
    <location>
        <begin position="473"/>
        <end position="495"/>
    </location>
</feature>
<evidence type="ECO:0000256" key="1">
    <source>
        <dbReference type="ARBA" id="ARBA00004141"/>
    </source>
</evidence>
<feature type="domain" description="Major facilitator superfamily (MFS) profile" evidence="7">
    <location>
        <begin position="279"/>
        <end position="769"/>
    </location>
</feature>
<feature type="compositionally biased region" description="Polar residues" evidence="5">
    <location>
        <begin position="163"/>
        <end position="182"/>
    </location>
</feature>
<feature type="transmembrane region" description="Helical" evidence="6">
    <location>
        <begin position="507"/>
        <end position="526"/>
    </location>
</feature>
<feature type="transmembrane region" description="Helical" evidence="6">
    <location>
        <begin position="369"/>
        <end position="389"/>
    </location>
</feature>
<feature type="transmembrane region" description="Helical" evidence="6">
    <location>
        <begin position="637"/>
        <end position="656"/>
    </location>
</feature>
<dbReference type="AlphaFoldDB" id="A0AAV9Q3V1"/>
<dbReference type="Gene3D" id="1.20.1250.20">
    <property type="entry name" value="MFS general substrate transporter like domains"/>
    <property type="match status" value="2"/>
</dbReference>
<dbReference type="PROSITE" id="PS50850">
    <property type="entry name" value="MFS"/>
    <property type="match status" value="1"/>
</dbReference>
<feature type="compositionally biased region" description="Basic and acidic residues" evidence="5">
    <location>
        <begin position="793"/>
        <end position="813"/>
    </location>
</feature>
<dbReference type="InterPro" id="IPR036259">
    <property type="entry name" value="MFS_trans_sf"/>
</dbReference>
<feature type="compositionally biased region" description="Polar residues" evidence="5">
    <location>
        <begin position="193"/>
        <end position="209"/>
    </location>
</feature>
<feature type="transmembrane region" description="Helical" evidence="6">
    <location>
        <begin position="606"/>
        <end position="625"/>
    </location>
</feature>
<proteinExistence type="predicted"/>
<keyword evidence="2 6" id="KW-0812">Transmembrane</keyword>
<sequence length="847" mass="90628">MAGIAAAYQHEGNDAWLNQVVSDIVDSASIARPSSRSRSRSLRSVSRSTTGRWRDASRDTNSNRAQHVARDIAGDDAGGTYPENADAATFVTARSEVSRGRRPNHSLDRTISQQSCLSGASSRGSGRNTSQSVHTQTSPPAYSQRPGHGPMGSLSIVRPESRAASSGNTTHGAPNFPETTYIPSRYAPRTPKVTASGTMAENVEASSDARSVRFDDKQRWSEPPQRRLSTVSEYSEFKFESHPAVRPLENRRKVLGEAAGPAAEDDPTEYPGPLPLALIVLGICLSVFIISLDRNIITTAIPNITARFHSYDDIGWYGSAYLLTASAFQPLYGRIYMSFNTKSSFLVALVIFEIGSLIAAISPSSKTLIVGRAIQGVGSAGLLTGAFVVATHSVRLQHRPVLFAAVGILYGVGALCGPLLGGAFTDTIGWRWCFYINLPMGTVTFVAVFFCFKRRSPSSSKAVAPLKQRILQLDIIGNIILLGATTMLFLALQFSESRYKWSSARCVGLLCGFGVTTLLFIAWMLYRGDAALIPARIVRQRTVAASCGAAFMIYGALLLHSYYLPIWFQAIRGTSAIHSGVNMIPYMVANAFFSLLAGIFVSKNGLFAPPAILGCAIGTIGSGLLATLNEHTSSSKWIAYEFLISAGLGMAIQQGFSAVQAILPLEEVPIGTAAVVASQSLGGAIFVSVGNTLLQNHLLNANHDKAIPGVNVRAVFELGATRFRDVVPAEDLPALIKLYNDSLQAVFIAAVPLCGVAFICSLCMEWKSLKVKPGAQTRGKKDPGLESGTGGSDSERTSTGHDSERTITAEDSARPLTAYDSEMTITAHDSERPITAHDSEGTITAQA</sequence>
<feature type="region of interest" description="Disordered" evidence="5">
    <location>
        <begin position="93"/>
        <end position="227"/>
    </location>
</feature>
<evidence type="ECO:0000256" key="2">
    <source>
        <dbReference type="ARBA" id="ARBA00022692"/>
    </source>
</evidence>
<comment type="caution">
    <text evidence="8">The sequence shown here is derived from an EMBL/GenBank/DDBJ whole genome shotgun (WGS) entry which is preliminary data.</text>
</comment>
<protein>
    <recommendedName>
        <fullName evidence="7">Major facilitator superfamily (MFS) profile domain-containing protein</fullName>
    </recommendedName>
</protein>
<evidence type="ECO:0000256" key="5">
    <source>
        <dbReference type="SAM" id="MobiDB-lite"/>
    </source>
</evidence>
<keyword evidence="3 6" id="KW-1133">Transmembrane helix</keyword>
<evidence type="ECO:0000256" key="4">
    <source>
        <dbReference type="ARBA" id="ARBA00023136"/>
    </source>
</evidence>
<feature type="compositionally biased region" description="Basic and acidic residues" evidence="5">
    <location>
        <begin position="828"/>
        <end position="840"/>
    </location>
</feature>
<dbReference type="GO" id="GO:0022857">
    <property type="term" value="F:transmembrane transporter activity"/>
    <property type="evidence" value="ECO:0007669"/>
    <property type="project" value="InterPro"/>
</dbReference>
<dbReference type="PRINTS" id="PR01036">
    <property type="entry name" value="TCRTETB"/>
</dbReference>
<feature type="transmembrane region" description="Helical" evidence="6">
    <location>
        <begin position="344"/>
        <end position="363"/>
    </location>
</feature>
<feature type="transmembrane region" description="Helical" evidence="6">
    <location>
        <begin position="542"/>
        <end position="563"/>
    </location>
</feature>
<dbReference type="PANTHER" id="PTHR23501:SF49">
    <property type="entry name" value="MAJOR FACILITATOR SUPERFAMILY (MFS) PROFILE DOMAIN-CONTAINING PROTEIN"/>
    <property type="match status" value="1"/>
</dbReference>
<dbReference type="SUPFAM" id="SSF103473">
    <property type="entry name" value="MFS general substrate transporter"/>
    <property type="match status" value="1"/>
</dbReference>
<dbReference type="InterPro" id="IPR011701">
    <property type="entry name" value="MFS"/>
</dbReference>
<feature type="transmembrane region" description="Helical" evidence="6">
    <location>
        <begin position="274"/>
        <end position="292"/>
    </location>
</feature>
<dbReference type="PANTHER" id="PTHR23501">
    <property type="entry name" value="MAJOR FACILITATOR SUPERFAMILY"/>
    <property type="match status" value="1"/>
</dbReference>
<evidence type="ECO:0000259" key="7">
    <source>
        <dbReference type="PROSITE" id="PS50850"/>
    </source>
</evidence>
<evidence type="ECO:0000256" key="3">
    <source>
        <dbReference type="ARBA" id="ARBA00022989"/>
    </source>
</evidence>
<feature type="transmembrane region" description="Helical" evidence="6">
    <location>
        <begin position="668"/>
        <end position="689"/>
    </location>
</feature>
<dbReference type="InterPro" id="IPR020846">
    <property type="entry name" value="MFS_dom"/>
</dbReference>
<keyword evidence="4 6" id="KW-0472">Membrane</keyword>
<evidence type="ECO:0000313" key="9">
    <source>
        <dbReference type="Proteomes" id="UP001345827"/>
    </source>
</evidence>
<gene>
    <name evidence="8" type="ORF">LTR25_007706</name>
</gene>
<reference evidence="8 9" key="1">
    <citation type="submission" date="2023-06" db="EMBL/GenBank/DDBJ databases">
        <title>Black Yeasts Isolated from many extreme environments.</title>
        <authorList>
            <person name="Coleine C."/>
            <person name="Stajich J.E."/>
            <person name="Selbmann L."/>
        </authorList>
    </citation>
    <scope>NUCLEOTIDE SEQUENCE [LARGE SCALE GENOMIC DNA]</scope>
    <source>
        <strain evidence="8 9">CCFEE 5887</strain>
    </source>
</reference>
<dbReference type="EMBL" id="JAXLQG010000014">
    <property type="protein sequence ID" value="KAK5533001.1"/>
    <property type="molecule type" value="Genomic_DNA"/>
</dbReference>
<feature type="region of interest" description="Disordered" evidence="5">
    <location>
        <begin position="773"/>
        <end position="847"/>
    </location>
</feature>
<feature type="transmembrane region" description="Helical" evidence="6">
    <location>
        <begin position="743"/>
        <end position="764"/>
    </location>
</feature>
<feature type="compositionally biased region" description="Basic and acidic residues" evidence="5">
    <location>
        <begin position="210"/>
        <end position="220"/>
    </location>
</feature>
<accession>A0AAV9Q3V1</accession>
<feature type="transmembrane region" description="Helical" evidence="6">
    <location>
        <begin position="401"/>
        <end position="420"/>
    </location>
</feature>
<feature type="transmembrane region" description="Helical" evidence="6">
    <location>
        <begin position="432"/>
        <end position="452"/>
    </location>
</feature>
<keyword evidence="9" id="KW-1185">Reference proteome</keyword>
<evidence type="ECO:0000256" key="6">
    <source>
        <dbReference type="SAM" id="Phobius"/>
    </source>
</evidence>
<dbReference type="FunFam" id="1.20.1250.20:FF:000196">
    <property type="entry name" value="MFS toxin efflux pump (AflT)"/>
    <property type="match status" value="1"/>
</dbReference>